<evidence type="ECO:0000256" key="12">
    <source>
        <dbReference type="SAM" id="Phobius"/>
    </source>
</evidence>
<dbReference type="GO" id="GO:0046872">
    <property type="term" value="F:metal ion binding"/>
    <property type="evidence" value="ECO:0007669"/>
    <property type="project" value="UniProtKB-KW"/>
</dbReference>
<feature type="transmembrane region" description="Helical" evidence="12">
    <location>
        <begin position="53"/>
        <end position="75"/>
    </location>
</feature>
<evidence type="ECO:0000256" key="11">
    <source>
        <dbReference type="RuleBase" id="RU003983"/>
    </source>
</evidence>
<gene>
    <name evidence="14" type="ORF">AArc1_5093</name>
</gene>
<evidence type="ECO:0000256" key="7">
    <source>
        <dbReference type="ARBA" id="ARBA00022833"/>
    </source>
</evidence>
<evidence type="ECO:0000313" key="14">
    <source>
        <dbReference type="EMBL" id="AXR76294.1"/>
    </source>
</evidence>
<evidence type="ECO:0000313" key="15">
    <source>
        <dbReference type="Proteomes" id="UP000258707"/>
    </source>
</evidence>
<organism evidence="14 15">
    <name type="scientific">Natrarchaeobaculum sulfurireducens</name>
    <dbReference type="NCBI Taxonomy" id="2044521"/>
    <lineage>
        <taxon>Archaea</taxon>
        <taxon>Methanobacteriati</taxon>
        <taxon>Methanobacteriota</taxon>
        <taxon>Stenosarchaea group</taxon>
        <taxon>Halobacteria</taxon>
        <taxon>Halobacteriales</taxon>
        <taxon>Natrialbaceae</taxon>
        <taxon>Natrarchaeobaculum</taxon>
    </lineage>
</organism>
<dbReference type="KEGG" id="nan:AArc1_5093"/>
<reference evidence="14 15" key="1">
    <citation type="submission" date="2017-10" db="EMBL/GenBank/DDBJ databases">
        <title>Phenotypic and genomic properties of facultatively anaerobic sulfur-reducing natronoarchaea from hypersaline soda lakes.</title>
        <authorList>
            <person name="Sorokin D.Y."/>
            <person name="Kublanov I.V."/>
            <person name="Roman P."/>
            <person name="Sinninghe Damste J.S."/>
            <person name="Golyshin P.N."/>
            <person name="Rojo D."/>
            <person name="Ciordia S."/>
            <person name="Mena Md.C."/>
            <person name="Ferrer M."/>
            <person name="Messina E."/>
            <person name="Smedile F."/>
            <person name="La Spada G."/>
            <person name="La Cono V."/>
            <person name="Yakimov M.M."/>
        </authorList>
    </citation>
    <scope>NUCLEOTIDE SEQUENCE [LARGE SCALE GENOMIC DNA]</scope>
    <source>
        <strain evidence="14 15">AArc1</strain>
        <plasmid evidence="15">paarc1-02</plasmid>
    </source>
</reference>
<dbReference type="GO" id="GO:0006508">
    <property type="term" value="P:proteolysis"/>
    <property type="evidence" value="ECO:0007669"/>
    <property type="project" value="UniProtKB-KW"/>
</dbReference>
<geneLocation type="plasmid" evidence="15">
    <name>paarc1-02</name>
</geneLocation>
<keyword evidence="6 11" id="KW-0378">Hydrolase</keyword>
<evidence type="ECO:0000256" key="5">
    <source>
        <dbReference type="ARBA" id="ARBA00022723"/>
    </source>
</evidence>
<evidence type="ECO:0000256" key="10">
    <source>
        <dbReference type="ARBA" id="ARBA00023136"/>
    </source>
</evidence>
<keyword evidence="7 11" id="KW-0862">Zinc</keyword>
<keyword evidence="9 11" id="KW-0482">Metalloprotease</keyword>
<evidence type="ECO:0000259" key="13">
    <source>
        <dbReference type="Pfam" id="PF01435"/>
    </source>
</evidence>
<dbReference type="Gene3D" id="3.30.2010.10">
    <property type="entry name" value="Metalloproteases ('zincins'), catalytic domain"/>
    <property type="match status" value="1"/>
</dbReference>
<dbReference type="Proteomes" id="UP000258707">
    <property type="component" value="Plasmid pAArc1-02"/>
</dbReference>
<proteinExistence type="inferred from homology"/>
<dbReference type="EMBL" id="CP024046">
    <property type="protein sequence ID" value="AXR76294.1"/>
    <property type="molecule type" value="Genomic_DNA"/>
</dbReference>
<dbReference type="AlphaFoldDB" id="A0A346P9U9"/>
<comment type="subcellular location">
    <subcellularLocation>
        <location evidence="1">Cell membrane</location>
        <topology evidence="1">Multi-pass membrane protein</topology>
    </subcellularLocation>
</comment>
<comment type="cofactor">
    <cofactor evidence="11">
        <name>Zn(2+)</name>
        <dbReference type="ChEBI" id="CHEBI:29105"/>
    </cofactor>
    <text evidence="11">Binds 1 zinc ion per subunit.</text>
</comment>
<dbReference type="PANTHER" id="PTHR43221">
    <property type="entry name" value="PROTEASE HTPX"/>
    <property type="match status" value="1"/>
</dbReference>
<accession>A0A346P9U9</accession>
<keyword evidence="10 12" id="KW-0472">Membrane</keyword>
<sequence>MKTPMQPLWMTFGLWLRMLIASLIAALGIATLLVIEFVMIAGVTVVFLTLAPWALAVCLLLVVPWLVVATAYRWVIPAPLVVGRLGHDPLSEAFELLARGIASPDTREVLRSSAVAFGLLVAWFIGFVFVETSSLTPFRAVAPLAVVAGVVGSLVLTGRLIADELGEGGSVQRRLEEEICVFERDELDADDTERLEDLQARLDRLANQAGVPAPTVRLGRERTPIAATVGVRPETSAIVLSRGLCEQLSDRELEGVLAHELAHVLNRDAAILTFLSIPRVKAHTMLETEQDGHRNPYHHPIVAIPIFVVAGLSRWVSTVVARYREYVADRSAVAITGDPAALASALETLDRDLKSRPSRDLREHRSTTVFSIVPPPWEEHPFFDRTRWFIVRRIFGTHPPTEKRIDRLRETD</sequence>
<keyword evidence="4 12" id="KW-0812">Transmembrane</keyword>
<dbReference type="GO" id="GO:0004222">
    <property type="term" value="F:metalloendopeptidase activity"/>
    <property type="evidence" value="ECO:0007669"/>
    <property type="project" value="InterPro"/>
</dbReference>
<protein>
    <submittedName>
        <fullName evidence="14">Peptidase M48 Ste24p</fullName>
    </submittedName>
</protein>
<dbReference type="Pfam" id="PF01435">
    <property type="entry name" value="Peptidase_M48"/>
    <property type="match status" value="1"/>
</dbReference>
<evidence type="ECO:0000256" key="1">
    <source>
        <dbReference type="ARBA" id="ARBA00004651"/>
    </source>
</evidence>
<keyword evidence="2" id="KW-1003">Cell membrane</keyword>
<keyword evidence="3 11" id="KW-0645">Protease</keyword>
<dbReference type="CDD" id="cd07327">
    <property type="entry name" value="M48B_HtpX_like"/>
    <property type="match status" value="1"/>
</dbReference>
<evidence type="ECO:0000256" key="3">
    <source>
        <dbReference type="ARBA" id="ARBA00022670"/>
    </source>
</evidence>
<comment type="similarity">
    <text evidence="11">Belongs to the peptidase M48 family.</text>
</comment>
<feature type="transmembrane region" description="Helical" evidence="12">
    <location>
        <begin position="109"/>
        <end position="129"/>
    </location>
</feature>
<keyword evidence="5" id="KW-0479">Metal-binding</keyword>
<dbReference type="InterPro" id="IPR050083">
    <property type="entry name" value="HtpX_protease"/>
</dbReference>
<feature type="domain" description="Peptidase M48" evidence="13">
    <location>
        <begin position="196"/>
        <end position="411"/>
    </location>
</feature>
<feature type="transmembrane region" description="Helical" evidence="12">
    <location>
        <begin position="141"/>
        <end position="162"/>
    </location>
</feature>
<evidence type="ECO:0000256" key="9">
    <source>
        <dbReference type="ARBA" id="ARBA00023049"/>
    </source>
</evidence>
<evidence type="ECO:0000256" key="6">
    <source>
        <dbReference type="ARBA" id="ARBA00022801"/>
    </source>
</evidence>
<keyword evidence="14" id="KW-0614">Plasmid</keyword>
<feature type="transmembrane region" description="Helical" evidence="12">
    <location>
        <begin position="20"/>
        <end position="47"/>
    </location>
</feature>
<keyword evidence="8 12" id="KW-1133">Transmembrane helix</keyword>
<dbReference type="InterPro" id="IPR001915">
    <property type="entry name" value="Peptidase_M48"/>
</dbReference>
<dbReference type="GO" id="GO:0005886">
    <property type="term" value="C:plasma membrane"/>
    <property type="evidence" value="ECO:0007669"/>
    <property type="project" value="UniProtKB-SubCell"/>
</dbReference>
<evidence type="ECO:0000256" key="2">
    <source>
        <dbReference type="ARBA" id="ARBA00022475"/>
    </source>
</evidence>
<evidence type="ECO:0000256" key="8">
    <source>
        <dbReference type="ARBA" id="ARBA00022989"/>
    </source>
</evidence>
<dbReference type="PANTHER" id="PTHR43221:SF1">
    <property type="entry name" value="PROTEASE HTPX"/>
    <property type="match status" value="1"/>
</dbReference>
<name>A0A346P9U9_9EURY</name>
<evidence type="ECO:0000256" key="4">
    <source>
        <dbReference type="ARBA" id="ARBA00022692"/>
    </source>
</evidence>